<feature type="domain" description="NVL2 nucleolin binding" evidence="2">
    <location>
        <begin position="39"/>
        <end position="96"/>
    </location>
</feature>
<dbReference type="Pfam" id="PF16725">
    <property type="entry name" value="Nucleolin_bd"/>
    <property type="match status" value="1"/>
</dbReference>
<evidence type="ECO:0000313" key="4">
    <source>
        <dbReference type="Proteomes" id="UP000031036"/>
    </source>
</evidence>
<dbReference type="EMBL" id="JPKZ01002066">
    <property type="protein sequence ID" value="KHN78687.1"/>
    <property type="molecule type" value="Genomic_DNA"/>
</dbReference>
<organism evidence="3 4">
    <name type="scientific">Toxocara canis</name>
    <name type="common">Canine roundworm</name>
    <dbReference type="NCBI Taxonomy" id="6265"/>
    <lineage>
        <taxon>Eukaryota</taxon>
        <taxon>Metazoa</taxon>
        <taxon>Ecdysozoa</taxon>
        <taxon>Nematoda</taxon>
        <taxon>Chromadorea</taxon>
        <taxon>Rhabditida</taxon>
        <taxon>Spirurina</taxon>
        <taxon>Ascaridomorpha</taxon>
        <taxon>Ascaridoidea</taxon>
        <taxon>Toxocaridae</taxon>
        <taxon>Toxocara</taxon>
    </lineage>
</organism>
<keyword evidence="4" id="KW-1185">Reference proteome</keyword>
<sequence>MCGTGWHGYCSGDFHAICERYYLLFECGMRRPNTAFERFGCKSDPRLLPRIRDLKSNGEYLDAEEIAYDLQQKYPEYSRRKFRDFVRMVQWGMDRLEIDAEGVNESGRGVTNETGSLQNGVERVPGKRKRKLIPPCKSEPIITLADSDSDGPDFERYVEDRGANLANKALLKLYGKKENDEVADKSAEKIPKISKVLQ</sequence>
<accession>A0A0B2VB54</accession>
<feature type="region of interest" description="Disordered" evidence="1">
    <location>
        <begin position="107"/>
        <end position="129"/>
    </location>
</feature>
<feature type="compositionally biased region" description="Basic and acidic residues" evidence="1">
    <location>
        <begin position="179"/>
        <end position="191"/>
    </location>
</feature>
<dbReference type="AlphaFoldDB" id="A0A0B2VB54"/>
<proteinExistence type="predicted"/>
<comment type="caution">
    <text evidence="3">The sequence shown here is derived from an EMBL/GenBank/DDBJ whole genome shotgun (WGS) entry which is preliminary data.</text>
</comment>
<dbReference type="Gene3D" id="1.10.10.2010">
    <property type="match status" value="1"/>
</dbReference>
<feature type="compositionally biased region" description="Polar residues" evidence="1">
    <location>
        <begin position="109"/>
        <end position="119"/>
    </location>
</feature>
<dbReference type="STRING" id="6265.A0A0B2VB54"/>
<protein>
    <recommendedName>
        <fullName evidence="2">NVL2 nucleolin binding domain-containing protein</fullName>
    </recommendedName>
</protein>
<gene>
    <name evidence="3" type="ORF">Tcan_13701</name>
</gene>
<dbReference type="InterPro" id="IPR031996">
    <property type="entry name" value="NVL2_nucleolin-bd"/>
</dbReference>
<feature type="region of interest" description="Disordered" evidence="1">
    <location>
        <begin position="179"/>
        <end position="198"/>
    </location>
</feature>
<evidence type="ECO:0000259" key="2">
    <source>
        <dbReference type="Pfam" id="PF16725"/>
    </source>
</evidence>
<evidence type="ECO:0000313" key="3">
    <source>
        <dbReference type="EMBL" id="KHN78687.1"/>
    </source>
</evidence>
<dbReference type="InterPro" id="IPR038100">
    <property type="entry name" value="NLV2_N_sf"/>
</dbReference>
<name>A0A0B2VB54_TOXCA</name>
<dbReference type="Proteomes" id="UP000031036">
    <property type="component" value="Unassembled WGS sequence"/>
</dbReference>
<reference evidence="3 4" key="1">
    <citation type="submission" date="2014-11" db="EMBL/GenBank/DDBJ databases">
        <title>Genetic blueprint of the zoonotic pathogen Toxocara canis.</title>
        <authorList>
            <person name="Zhu X.-Q."/>
            <person name="Korhonen P.K."/>
            <person name="Cai H."/>
            <person name="Young N.D."/>
            <person name="Nejsum P."/>
            <person name="von Samson-Himmelstjerna G."/>
            <person name="Boag P.R."/>
            <person name="Tan P."/>
            <person name="Li Q."/>
            <person name="Min J."/>
            <person name="Yang Y."/>
            <person name="Wang X."/>
            <person name="Fang X."/>
            <person name="Hall R.S."/>
            <person name="Hofmann A."/>
            <person name="Sternberg P.W."/>
            <person name="Jex A.R."/>
            <person name="Gasser R.B."/>
        </authorList>
    </citation>
    <scope>NUCLEOTIDE SEQUENCE [LARGE SCALE GENOMIC DNA]</scope>
    <source>
        <strain evidence="3">PN_DK_2014</strain>
    </source>
</reference>
<evidence type="ECO:0000256" key="1">
    <source>
        <dbReference type="SAM" id="MobiDB-lite"/>
    </source>
</evidence>